<evidence type="ECO:0000259" key="3">
    <source>
        <dbReference type="PROSITE" id="PS50102"/>
    </source>
</evidence>
<dbReference type="GO" id="GO:0003723">
    <property type="term" value="F:RNA binding"/>
    <property type="evidence" value="ECO:0007669"/>
    <property type="project" value="UniProtKB-UniRule"/>
</dbReference>
<reference evidence="4 5" key="1">
    <citation type="submission" date="2019-09" db="EMBL/GenBank/DDBJ databases">
        <authorList>
            <person name="Ou C."/>
        </authorList>
    </citation>
    <scope>NUCLEOTIDE SEQUENCE [LARGE SCALE GENOMIC DNA]</scope>
    <source>
        <strain evidence="4">S2</strain>
        <tissue evidence="4">Leaf</tissue>
    </source>
</reference>
<keyword evidence="2" id="KW-1133">Transmembrane helix</keyword>
<keyword evidence="2" id="KW-0812">Transmembrane</keyword>
<dbReference type="InterPro" id="IPR012677">
    <property type="entry name" value="Nucleotide-bd_a/b_plait_sf"/>
</dbReference>
<organism evidence="4 5">
    <name type="scientific">Pyrus ussuriensis x Pyrus communis</name>
    <dbReference type="NCBI Taxonomy" id="2448454"/>
    <lineage>
        <taxon>Eukaryota</taxon>
        <taxon>Viridiplantae</taxon>
        <taxon>Streptophyta</taxon>
        <taxon>Embryophyta</taxon>
        <taxon>Tracheophyta</taxon>
        <taxon>Spermatophyta</taxon>
        <taxon>Magnoliopsida</taxon>
        <taxon>eudicotyledons</taxon>
        <taxon>Gunneridae</taxon>
        <taxon>Pentapetalae</taxon>
        <taxon>rosids</taxon>
        <taxon>fabids</taxon>
        <taxon>Rosales</taxon>
        <taxon>Rosaceae</taxon>
        <taxon>Amygdaloideae</taxon>
        <taxon>Maleae</taxon>
        <taxon>Pyrus</taxon>
    </lineage>
</organism>
<comment type="caution">
    <text evidence="4">The sequence shown here is derived from an EMBL/GenBank/DDBJ whole genome shotgun (WGS) entry which is preliminary data.</text>
</comment>
<reference evidence="4 5" key="3">
    <citation type="submission" date="2019-11" db="EMBL/GenBank/DDBJ databases">
        <title>A de novo genome assembly of a pear dwarfing rootstock.</title>
        <authorList>
            <person name="Wang F."/>
            <person name="Wang J."/>
            <person name="Li S."/>
            <person name="Zhang Y."/>
            <person name="Fang M."/>
            <person name="Ma L."/>
            <person name="Zhao Y."/>
            <person name="Jiang S."/>
        </authorList>
    </citation>
    <scope>NUCLEOTIDE SEQUENCE [LARGE SCALE GENOMIC DNA]</scope>
    <source>
        <strain evidence="4">S2</strain>
        <tissue evidence="4">Leaf</tissue>
    </source>
</reference>
<dbReference type="Proteomes" id="UP000327157">
    <property type="component" value="Chromosome 3"/>
</dbReference>
<evidence type="ECO:0000256" key="1">
    <source>
        <dbReference type="PROSITE-ProRule" id="PRU00176"/>
    </source>
</evidence>
<feature type="transmembrane region" description="Helical" evidence="2">
    <location>
        <begin position="12"/>
        <end position="36"/>
    </location>
</feature>
<gene>
    <name evidence="4" type="ORF">D8674_021711</name>
</gene>
<keyword evidence="1" id="KW-0694">RNA-binding</keyword>
<dbReference type="OrthoDB" id="439808at2759"/>
<accession>A0A5N5GJV1</accession>
<dbReference type="Gene3D" id="3.30.70.330">
    <property type="match status" value="1"/>
</dbReference>
<dbReference type="SMART" id="SM00360">
    <property type="entry name" value="RRM"/>
    <property type="match status" value="1"/>
</dbReference>
<protein>
    <submittedName>
        <fullName evidence="4">Cold-inducible RNA-binding protein-like</fullName>
    </submittedName>
</protein>
<sequence length="103" mass="11878">MSNSFLRNTSHSYSYISPAHFSLLQGIFFQAFLILFDTDIFIELVLTEAFSPFGKVVQVKRIWIYVTFEREEEAQNALTNRNGKMVDQRVIFVDKAGGYTRGV</sequence>
<evidence type="ECO:0000256" key="2">
    <source>
        <dbReference type="SAM" id="Phobius"/>
    </source>
</evidence>
<dbReference type="EMBL" id="SMOL01000402">
    <property type="protein sequence ID" value="KAB2615123.1"/>
    <property type="molecule type" value="Genomic_DNA"/>
</dbReference>
<evidence type="ECO:0000313" key="4">
    <source>
        <dbReference type="EMBL" id="KAB2615123.1"/>
    </source>
</evidence>
<name>A0A5N5GJV1_9ROSA</name>
<reference evidence="5" key="2">
    <citation type="submission" date="2019-10" db="EMBL/GenBank/DDBJ databases">
        <title>A de novo genome assembly of a pear dwarfing rootstock.</title>
        <authorList>
            <person name="Wang F."/>
            <person name="Wang J."/>
            <person name="Li S."/>
            <person name="Zhang Y."/>
            <person name="Fang M."/>
            <person name="Ma L."/>
            <person name="Zhao Y."/>
            <person name="Jiang S."/>
        </authorList>
    </citation>
    <scope>NUCLEOTIDE SEQUENCE [LARGE SCALE GENOMIC DNA]</scope>
</reference>
<dbReference type="AlphaFoldDB" id="A0A5N5GJV1"/>
<feature type="domain" description="RRM" evidence="3">
    <location>
        <begin position="46"/>
        <end position="98"/>
    </location>
</feature>
<dbReference type="SUPFAM" id="SSF54928">
    <property type="entry name" value="RNA-binding domain, RBD"/>
    <property type="match status" value="1"/>
</dbReference>
<evidence type="ECO:0000313" key="5">
    <source>
        <dbReference type="Proteomes" id="UP000327157"/>
    </source>
</evidence>
<dbReference type="InterPro" id="IPR000504">
    <property type="entry name" value="RRM_dom"/>
</dbReference>
<proteinExistence type="predicted"/>
<dbReference type="PROSITE" id="PS50102">
    <property type="entry name" value="RRM"/>
    <property type="match status" value="1"/>
</dbReference>
<dbReference type="InterPro" id="IPR035979">
    <property type="entry name" value="RBD_domain_sf"/>
</dbReference>
<keyword evidence="2" id="KW-0472">Membrane</keyword>
<dbReference type="Pfam" id="PF00076">
    <property type="entry name" value="RRM_1"/>
    <property type="match status" value="1"/>
</dbReference>
<keyword evidence="5" id="KW-1185">Reference proteome</keyword>